<feature type="transmembrane region" description="Helical" evidence="1">
    <location>
        <begin position="78"/>
        <end position="97"/>
    </location>
</feature>
<feature type="transmembrane region" description="Helical" evidence="1">
    <location>
        <begin position="52"/>
        <end position="71"/>
    </location>
</feature>
<feature type="transmembrane region" description="Helical" evidence="1">
    <location>
        <begin position="246"/>
        <end position="267"/>
    </location>
</feature>
<dbReference type="Proteomes" id="UP000740605">
    <property type="component" value="Unassembled WGS sequence"/>
</dbReference>
<feature type="transmembrane region" description="Helical" evidence="1">
    <location>
        <begin position="161"/>
        <end position="182"/>
    </location>
</feature>
<dbReference type="EMBL" id="JAFLHG010000016">
    <property type="protein sequence ID" value="MBT8799258.1"/>
    <property type="molecule type" value="Genomic_DNA"/>
</dbReference>
<organism evidence="2 3">
    <name type="scientific">Microbacterium flavum</name>
    <dbReference type="NCBI Taxonomy" id="415216"/>
    <lineage>
        <taxon>Bacteria</taxon>
        <taxon>Bacillati</taxon>
        <taxon>Actinomycetota</taxon>
        <taxon>Actinomycetes</taxon>
        <taxon>Micrococcales</taxon>
        <taxon>Microbacteriaceae</taxon>
        <taxon>Microbacterium</taxon>
    </lineage>
</organism>
<feature type="transmembrane region" description="Helical" evidence="1">
    <location>
        <begin position="12"/>
        <end position="32"/>
    </location>
</feature>
<sequence>MRADESTSLQRTYRYLRIAIAGSVVVVFVAIATTLPRVGLLPSISHYSYTPANTVFVGALIAVAVALFALSGRGAERVLLDAAAIVVPLIAIVPTRISPGSVPGQDAPCPGGAGSCVPAGYDAAVDSGILTYLVVGVAVLALAIALVLAGEVDRRAATISIVIAVPVLLVVALTWGFARAVFLDGAHLVAAVLFFSLIAAVAVRAAVAPDGPGAPRALGRAYIGIAVLLGVVVLGMPLYGPMHVGPVYGVFVGEALALVLFAVFWILQSVQYWRSDDPAIIAPRRAEAEEER</sequence>
<feature type="transmembrane region" description="Helical" evidence="1">
    <location>
        <begin position="188"/>
        <end position="207"/>
    </location>
</feature>
<keyword evidence="3" id="KW-1185">Reference proteome</keyword>
<evidence type="ECO:0000313" key="2">
    <source>
        <dbReference type="EMBL" id="MBT8799258.1"/>
    </source>
</evidence>
<keyword evidence="1" id="KW-0812">Transmembrane</keyword>
<comment type="caution">
    <text evidence="2">The sequence shown here is derived from an EMBL/GenBank/DDBJ whole genome shotgun (WGS) entry which is preliminary data.</text>
</comment>
<name>A0ABS5XXI3_9MICO</name>
<keyword evidence="1" id="KW-1133">Transmembrane helix</keyword>
<feature type="transmembrane region" description="Helical" evidence="1">
    <location>
        <begin position="129"/>
        <end position="149"/>
    </location>
</feature>
<feature type="transmembrane region" description="Helical" evidence="1">
    <location>
        <begin position="219"/>
        <end position="240"/>
    </location>
</feature>
<keyword evidence="1" id="KW-0472">Membrane</keyword>
<evidence type="ECO:0000256" key="1">
    <source>
        <dbReference type="SAM" id="Phobius"/>
    </source>
</evidence>
<reference evidence="2 3" key="1">
    <citation type="submission" date="2021-03" db="EMBL/GenBank/DDBJ databases">
        <title>Microbacterium pauli sp. nov., isolated from microfiltered milk.</title>
        <authorList>
            <person name="Bellassi P."/>
            <person name="Fontana A."/>
            <person name="Callegari M.L."/>
            <person name="Lorenzo M."/>
            <person name="Cappa F."/>
        </authorList>
    </citation>
    <scope>NUCLEOTIDE SEQUENCE [LARGE SCALE GENOMIC DNA]</scope>
    <source>
        <strain evidence="2 3">DSM 18909</strain>
    </source>
</reference>
<accession>A0ABS5XXI3</accession>
<evidence type="ECO:0000313" key="3">
    <source>
        <dbReference type="Proteomes" id="UP000740605"/>
    </source>
</evidence>
<gene>
    <name evidence="2" type="ORF">J0P97_14445</name>
</gene>
<proteinExistence type="predicted"/>
<protein>
    <submittedName>
        <fullName evidence="2">Uncharacterized protein</fullName>
    </submittedName>
</protein>
<dbReference type="RefSeq" id="WP_215488493.1">
    <property type="nucleotide sequence ID" value="NZ_BAAAPJ010000001.1"/>
</dbReference>